<organismHost>
    <name type="scientific">Melanoplus sanguinipes</name>
    <name type="common">Migratory grasshopper</name>
    <dbReference type="NCBI Taxonomy" id="65742"/>
</organismHost>
<dbReference type="GeneID" id="1449844"/>
<protein>
    <submittedName>
        <fullName evidence="1">Uncharacterized protein</fullName>
    </submittedName>
</protein>
<dbReference type="RefSeq" id="NP_048093.1">
    <property type="nucleotide sequence ID" value="NC_001993.1"/>
</dbReference>
<dbReference type="PIR" id="T28183">
    <property type="entry name" value="T28183"/>
</dbReference>
<organism evidence="1 2">
    <name type="scientific">Melanoplus sanguinipes entomopoxvirus</name>
    <name type="common">MsEPV</name>
    <dbReference type="NCBI Taxonomy" id="83191"/>
    <lineage>
        <taxon>Viruses</taxon>
        <taxon>Varidnaviria</taxon>
        <taxon>Bamfordvirae</taxon>
        <taxon>Nucleocytoviricota</taxon>
        <taxon>Pokkesviricetes</taxon>
        <taxon>Chitovirales</taxon>
        <taxon>Poxviridae</taxon>
        <taxon>Entomopoxvirinae</taxon>
        <taxon>Deltaentomopoxvirus</taxon>
        <taxon>Deltaentomopoxvirus msanguinipes</taxon>
    </lineage>
</organism>
<dbReference type="KEGG" id="vg:1449844"/>
<keyword evidence="2" id="KW-1185">Reference proteome</keyword>
<name>Q9YW70_MSEPV</name>
<dbReference type="Proteomes" id="UP000172353">
    <property type="component" value="Segment"/>
</dbReference>
<evidence type="ECO:0000313" key="1">
    <source>
        <dbReference type="EMBL" id="AAC97849.1"/>
    </source>
</evidence>
<evidence type="ECO:0000313" key="2">
    <source>
        <dbReference type="Proteomes" id="UP000172353"/>
    </source>
</evidence>
<sequence length="73" mass="8655">MDYIYKLSYLPDACYNCRSKISIDSYGNCNICGYSVTYDNKYIYRCYSCNKMSYREYKSNDICVKCGLKLIKK</sequence>
<gene>
    <name evidence="1" type="primary">MSV022</name>
</gene>
<dbReference type="EMBL" id="AF063866">
    <property type="protein sequence ID" value="AAC97849.1"/>
    <property type="molecule type" value="Genomic_DNA"/>
</dbReference>
<reference evidence="1 2" key="1">
    <citation type="journal article" date="1999" name="J. Virol.">
        <title>The genome of Melanoplus sanguinipes entomopoxvirus.</title>
        <authorList>
            <person name="Afonso C.L."/>
            <person name="Tulman E.R."/>
            <person name="Lu Z."/>
            <person name="Oma E."/>
            <person name="Kutish G.F."/>
            <person name="Rock D.L."/>
        </authorList>
    </citation>
    <scope>NUCLEOTIDE SEQUENCE [LARGE SCALE GENOMIC DNA]</scope>
    <source>
        <strain evidence="1">Tucson</strain>
    </source>
</reference>
<proteinExistence type="predicted"/>
<accession>Q9YW70</accession>